<reference evidence="3" key="3">
    <citation type="journal article" date="2018" name="Mol. Plant Microbe Interact.">
        <title>Genome sequence resources for the wheat stripe rust pathogen (Puccinia striiformis f. sp. tritici) and the barley stripe rust pathogen (Puccinia striiformis f. sp. hordei).</title>
        <authorList>
            <person name="Xia C."/>
            <person name="Wang M."/>
            <person name="Yin C."/>
            <person name="Cornejo O.E."/>
            <person name="Hulbert S.H."/>
            <person name="Chen X."/>
        </authorList>
    </citation>
    <scope>NUCLEOTIDE SEQUENCE [LARGE SCALE GENOMIC DNA]</scope>
    <source>
        <strain evidence="3">93TX-2</strain>
    </source>
</reference>
<dbReference type="InterPro" id="IPR035899">
    <property type="entry name" value="DBL_dom_sf"/>
</dbReference>
<sequence>MNTNRRKAIIELIETESIYANDLIVIKDIYLDRAIHTQPAPIDPIDRHIIFSNIVQLSDLANHLSEALERDPEAVGTCFIAFLPQIQKLFTIYCSKYGLANSTLNQFMNKINNQNKKTNKTKKAKGVVGQLEYITDCKALSEGRTSAWDLSSSDHQVYRSGPSGFISLIEAREGMIRVAETINETKRRNEIVEEMMKINKRRTATSKLRFHHNNNIREEHERWTIPTELSSLITQIKSEFNALNTLSDRILEAQIRFLIDNYLHLVIRASLNGPLKFLSERIKSEIIPTIEELKKLYKNPILLINKYERRINCIVLLSKNE</sequence>
<reference evidence="2 3" key="1">
    <citation type="submission" date="2017-12" db="EMBL/GenBank/DDBJ databases">
        <title>Gene loss provides genomic basis for host adaptation in cereal stripe rust fungi.</title>
        <authorList>
            <person name="Xia C."/>
        </authorList>
    </citation>
    <scope>NUCLEOTIDE SEQUENCE [LARGE SCALE GENOMIC DNA]</scope>
    <source>
        <strain evidence="2 3">93TX-2</strain>
    </source>
</reference>
<keyword evidence="3" id="KW-1185">Reference proteome</keyword>
<protein>
    <recommendedName>
        <fullName evidence="1">DH domain-containing protein</fullName>
    </recommendedName>
</protein>
<dbReference type="GO" id="GO:0005737">
    <property type="term" value="C:cytoplasm"/>
    <property type="evidence" value="ECO:0007669"/>
    <property type="project" value="TreeGrafter"/>
</dbReference>
<dbReference type="VEuPathDB" id="FungiDB:PSTT_07365"/>
<evidence type="ECO:0000313" key="2">
    <source>
        <dbReference type="EMBL" id="POW00453.1"/>
    </source>
</evidence>
<proteinExistence type="predicted"/>
<dbReference type="GO" id="GO:0031991">
    <property type="term" value="P:regulation of actomyosin contractile ring contraction"/>
    <property type="evidence" value="ECO:0007669"/>
    <property type="project" value="TreeGrafter"/>
</dbReference>
<feature type="domain" description="DH" evidence="1">
    <location>
        <begin position="4"/>
        <end position="110"/>
    </location>
</feature>
<dbReference type="PANTHER" id="PTHR22834:SF20">
    <property type="entry name" value="SH3 DOMAIN-CONTAINING PROTEIN"/>
    <property type="match status" value="1"/>
</dbReference>
<evidence type="ECO:0000313" key="3">
    <source>
        <dbReference type="Proteomes" id="UP000238274"/>
    </source>
</evidence>
<reference evidence="3" key="2">
    <citation type="journal article" date="2018" name="BMC Genomics">
        <title>Genomic insights into host adaptation between the wheat stripe rust pathogen (Puccinia striiformis f. sp. tritici) and the barley stripe rust pathogen (Puccinia striiformis f. sp. hordei).</title>
        <authorList>
            <person name="Xia C."/>
            <person name="Wang M."/>
            <person name="Yin C."/>
            <person name="Cornejo O.E."/>
            <person name="Hulbert S.H."/>
            <person name="Chen X."/>
        </authorList>
    </citation>
    <scope>NUCLEOTIDE SEQUENCE [LARGE SCALE GENOMIC DNA]</scope>
    <source>
        <strain evidence="3">93TX-2</strain>
    </source>
</reference>
<dbReference type="AlphaFoldDB" id="A0A2S4UT35"/>
<evidence type="ECO:0000259" key="1">
    <source>
        <dbReference type="PROSITE" id="PS50010"/>
    </source>
</evidence>
<name>A0A2S4UT35_9BASI</name>
<dbReference type="PROSITE" id="PS50010">
    <property type="entry name" value="DH_2"/>
    <property type="match status" value="1"/>
</dbReference>
<dbReference type="EMBL" id="PKSM01000251">
    <property type="protein sequence ID" value="POW00453.1"/>
    <property type="molecule type" value="Genomic_DNA"/>
</dbReference>
<comment type="caution">
    <text evidence="2">The sequence shown here is derived from an EMBL/GenBank/DDBJ whole genome shotgun (WGS) entry which is preliminary data.</text>
</comment>
<dbReference type="GO" id="GO:0032955">
    <property type="term" value="P:regulation of division septum assembly"/>
    <property type="evidence" value="ECO:0007669"/>
    <property type="project" value="TreeGrafter"/>
</dbReference>
<accession>A0A2S4UT35</accession>
<dbReference type="PANTHER" id="PTHR22834">
    <property type="entry name" value="NUCLEAR FUSION PROTEIN FUS2"/>
    <property type="match status" value="1"/>
</dbReference>
<dbReference type="VEuPathDB" id="FungiDB:PSHT_13004"/>
<dbReference type="InterPro" id="IPR000219">
    <property type="entry name" value="DH_dom"/>
</dbReference>
<dbReference type="GO" id="GO:0005085">
    <property type="term" value="F:guanyl-nucleotide exchange factor activity"/>
    <property type="evidence" value="ECO:0007669"/>
    <property type="project" value="InterPro"/>
</dbReference>
<dbReference type="SUPFAM" id="SSF48065">
    <property type="entry name" value="DBL homology domain (DH-domain)"/>
    <property type="match status" value="1"/>
</dbReference>
<dbReference type="OrthoDB" id="10256089at2759"/>
<dbReference type="Gene3D" id="1.20.900.10">
    <property type="entry name" value="Dbl homology (DH) domain"/>
    <property type="match status" value="1"/>
</dbReference>
<dbReference type="Pfam" id="PF00621">
    <property type="entry name" value="RhoGEF"/>
    <property type="match status" value="1"/>
</dbReference>
<dbReference type="InterPro" id="IPR051492">
    <property type="entry name" value="Dynamin-Rho_GEF"/>
</dbReference>
<dbReference type="Proteomes" id="UP000238274">
    <property type="component" value="Unassembled WGS sequence"/>
</dbReference>
<gene>
    <name evidence="2" type="ORF">PSHT_13004</name>
</gene>
<organism evidence="2 3">
    <name type="scientific">Puccinia striiformis</name>
    <dbReference type="NCBI Taxonomy" id="27350"/>
    <lineage>
        <taxon>Eukaryota</taxon>
        <taxon>Fungi</taxon>
        <taxon>Dikarya</taxon>
        <taxon>Basidiomycota</taxon>
        <taxon>Pucciniomycotina</taxon>
        <taxon>Pucciniomycetes</taxon>
        <taxon>Pucciniales</taxon>
        <taxon>Pucciniaceae</taxon>
        <taxon>Puccinia</taxon>
    </lineage>
</organism>